<dbReference type="EMBL" id="CP060412">
    <property type="protein sequence ID" value="QNK01676.1"/>
    <property type="molecule type" value="Genomic_DNA"/>
</dbReference>
<keyword evidence="2" id="KW-1185">Reference proteome</keyword>
<proteinExistence type="predicted"/>
<dbReference type="RefSeq" id="WP_187057135.1">
    <property type="nucleotide sequence ID" value="NZ_CP060412.1"/>
</dbReference>
<evidence type="ECO:0000313" key="2">
    <source>
        <dbReference type="Proteomes" id="UP000515873"/>
    </source>
</evidence>
<evidence type="ECO:0000313" key="1">
    <source>
        <dbReference type="EMBL" id="QNK01676.1"/>
    </source>
</evidence>
<dbReference type="AlphaFoldDB" id="A0A7G8Q4G8"/>
<organism evidence="1 2">
    <name type="scientific">Dyella telluris</name>
    <dbReference type="NCBI Taxonomy" id="2763498"/>
    <lineage>
        <taxon>Bacteria</taxon>
        <taxon>Pseudomonadati</taxon>
        <taxon>Pseudomonadota</taxon>
        <taxon>Gammaproteobacteria</taxon>
        <taxon>Lysobacterales</taxon>
        <taxon>Rhodanobacteraceae</taxon>
        <taxon>Dyella</taxon>
    </lineage>
</organism>
<sequence length="93" mass="10591">MKMTNRQLQVMTLLCRGNPDGSVLDIDQLLESLVVQYGWVTSKASMHCTLRPMLEEGYVIRDGKEIRRSRSRSLLKPTDLGFRLMGIEPLEPA</sequence>
<accession>A0A7G8Q4G8</accession>
<gene>
    <name evidence="1" type="ORF">H8F01_00405</name>
</gene>
<protein>
    <submittedName>
        <fullName evidence="1">Uncharacterized protein</fullName>
    </submittedName>
</protein>
<reference evidence="1 2" key="1">
    <citation type="submission" date="2020-08" db="EMBL/GenBank/DDBJ databases">
        <title>Dyella sp. G9 isolated from forest soil.</title>
        <authorList>
            <person name="Fu J."/>
            <person name="Qiu L."/>
        </authorList>
    </citation>
    <scope>NUCLEOTIDE SEQUENCE [LARGE SCALE GENOMIC DNA]</scope>
    <source>
        <strain evidence="1 2">G9</strain>
    </source>
</reference>
<dbReference type="Proteomes" id="UP000515873">
    <property type="component" value="Chromosome"/>
</dbReference>
<name>A0A7G8Q4G8_9GAMM</name>
<dbReference type="KEGG" id="dtl:H8F01_00405"/>
<dbReference type="InterPro" id="IPR036390">
    <property type="entry name" value="WH_DNA-bd_sf"/>
</dbReference>
<dbReference type="SUPFAM" id="SSF46785">
    <property type="entry name" value="Winged helix' DNA-binding domain"/>
    <property type="match status" value="1"/>
</dbReference>